<dbReference type="InParanoid" id="A0A2T3AQN0"/>
<dbReference type="AlphaFoldDB" id="A0A2T3AQN0"/>
<evidence type="ECO:0008006" key="4">
    <source>
        <dbReference type="Google" id="ProtNLM"/>
    </source>
</evidence>
<evidence type="ECO:0000313" key="2">
    <source>
        <dbReference type="EMBL" id="PSS08568.1"/>
    </source>
</evidence>
<proteinExistence type="predicted"/>
<sequence>MSTPAAKRRRLDAAASTLSKPFRSPFKSPLKAQPSSDSPPSISTPLKTSSPAILSSSRTPNLSHTSPQRTPVAKKRFSASPLSASALNADPEIAQLLRTQRELEKQLREAREQLETAEQARKIERESRARNEGGEVDDELVKLIGKWRGASRQAAEELFGKVRDRVNRMGGPRAWKEMQKKQQEFQGGWDQEEQTNNHGSDEEDGEAGNVEKRDIYAEYDIDEETENEKSQRARGAGDTGELPGQEDEFTMAMMLRTLNVDLHVIGYDKEQQRWTD</sequence>
<dbReference type="OrthoDB" id="27934at2759"/>
<feature type="compositionally biased region" description="Basic residues" evidence="1">
    <location>
        <begin position="1"/>
        <end position="10"/>
    </location>
</feature>
<organism evidence="2 3">
    <name type="scientific">Amorphotheca resinae ATCC 22711</name>
    <dbReference type="NCBI Taxonomy" id="857342"/>
    <lineage>
        <taxon>Eukaryota</taxon>
        <taxon>Fungi</taxon>
        <taxon>Dikarya</taxon>
        <taxon>Ascomycota</taxon>
        <taxon>Pezizomycotina</taxon>
        <taxon>Leotiomycetes</taxon>
        <taxon>Helotiales</taxon>
        <taxon>Amorphothecaceae</taxon>
        <taxon>Amorphotheca</taxon>
    </lineage>
</organism>
<dbReference type="GO" id="GO:0006310">
    <property type="term" value="P:DNA recombination"/>
    <property type="evidence" value="ECO:0007669"/>
    <property type="project" value="TreeGrafter"/>
</dbReference>
<accession>A0A2T3AQN0</accession>
<feature type="region of interest" description="Disordered" evidence="1">
    <location>
        <begin position="171"/>
        <end position="246"/>
    </location>
</feature>
<dbReference type="EMBL" id="KZ679018">
    <property type="protein sequence ID" value="PSS08568.1"/>
    <property type="molecule type" value="Genomic_DNA"/>
</dbReference>
<dbReference type="RefSeq" id="XP_024716966.1">
    <property type="nucleotide sequence ID" value="XM_024864772.1"/>
</dbReference>
<dbReference type="STRING" id="857342.A0A2T3AQN0"/>
<evidence type="ECO:0000313" key="3">
    <source>
        <dbReference type="Proteomes" id="UP000241818"/>
    </source>
</evidence>
<dbReference type="PANTHER" id="PTHR28527:SF1">
    <property type="entry name" value="SWI5-DEPENDENT RECOMBINATION DNA REPAIR PROTEIN 1"/>
    <property type="match status" value="1"/>
</dbReference>
<feature type="compositionally biased region" description="Low complexity" evidence="1">
    <location>
        <begin position="34"/>
        <end position="45"/>
    </location>
</feature>
<keyword evidence="3" id="KW-1185">Reference proteome</keyword>
<feature type="compositionally biased region" description="Basic and acidic residues" evidence="1">
    <location>
        <begin position="174"/>
        <end position="183"/>
    </location>
</feature>
<protein>
    <recommendedName>
        <fullName evidence="4">Swi5-dependent recombination DNA repair protein 1</fullName>
    </recommendedName>
</protein>
<feature type="compositionally biased region" description="Low complexity" evidence="1">
    <location>
        <begin position="78"/>
        <end position="89"/>
    </location>
</feature>
<reference evidence="2 3" key="1">
    <citation type="journal article" date="2018" name="New Phytol.">
        <title>Comparative genomics and transcriptomics depict ericoid mycorrhizal fungi as versatile saprotrophs and plant mutualists.</title>
        <authorList>
            <person name="Martino E."/>
            <person name="Morin E."/>
            <person name="Grelet G.A."/>
            <person name="Kuo A."/>
            <person name="Kohler A."/>
            <person name="Daghino S."/>
            <person name="Barry K.W."/>
            <person name="Cichocki N."/>
            <person name="Clum A."/>
            <person name="Dockter R.B."/>
            <person name="Hainaut M."/>
            <person name="Kuo R.C."/>
            <person name="LaButti K."/>
            <person name="Lindahl B.D."/>
            <person name="Lindquist E.A."/>
            <person name="Lipzen A."/>
            <person name="Khouja H.R."/>
            <person name="Magnuson J."/>
            <person name="Murat C."/>
            <person name="Ohm R.A."/>
            <person name="Singer S.W."/>
            <person name="Spatafora J.W."/>
            <person name="Wang M."/>
            <person name="Veneault-Fourrey C."/>
            <person name="Henrissat B."/>
            <person name="Grigoriev I.V."/>
            <person name="Martin F.M."/>
            <person name="Perotto S."/>
        </authorList>
    </citation>
    <scope>NUCLEOTIDE SEQUENCE [LARGE SCALE GENOMIC DNA]</scope>
    <source>
        <strain evidence="2 3">ATCC 22711</strain>
    </source>
</reference>
<feature type="region of interest" description="Disordered" evidence="1">
    <location>
        <begin position="1"/>
        <end position="91"/>
    </location>
</feature>
<dbReference type="Gene3D" id="6.10.140.1020">
    <property type="match status" value="1"/>
</dbReference>
<feature type="compositionally biased region" description="Basic and acidic residues" evidence="1">
    <location>
        <begin position="110"/>
        <end position="133"/>
    </location>
</feature>
<dbReference type="GeneID" id="36572853"/>
<name>A0A2T3AQN0_AMORE</name>
<dbReference type="Proteomes" id="UP000241818">
    <property type="component" value="Unassembled WGS sequence"/>
</dbReference>
<feature type="compositionally biased region" description="Polar residues" evidence="1">
    <location>
        <begin position="46"/>
        <end position="69"/>
    </location>
</feature>
<dbReference type="PANTHER" id="PTHR28527">
    <property type="entry name" value="MATING-TYPE SWITCHING PROTEIN SWI2-RELATED"/>
    <property type="match status" value="1"/>
</dbReference>
<feature type="compositionally biased region" description="Acidic residues" evidence="1">
    <location>
        <begin position="217"/>
        <end position="226"/>
    </location>
</feature>
<evidence type="ECO:0000256" key="1">
    <source>
        <dbReference type="SAM" id="MobiDB-lite"/>
    </source>
</evidence>
<gene>
    <name evidence="2" type="ORF">M430DRAFT_22810</name>
</gene>
<feature type="region of interest" description="Disordered" evidence="1">
    <location>
        <begin position="110"/>
        <end position="134"/>
    </location>
</feature>